<sequence length="388" mass="44397">MFAHDLYVDLVQTQSPCSREGYCLRVASGLLEDVSSALYLSTFTREQLNAMELELHTLFIQLKLMLKQQFQDAEWLDDSSRSYLTSKLQQLTAVTDGGRVFLGDSYMLNQRLSDVDMNSSNSYLQNAVQLVRRYRSGMYSLYGAEPNLTDTIWPHLLLPYDTQAVAVYQLNTVVIPFGLIGFPQSTPDLPAYIFKARFGNDLARLIAHHFDAIGIEYGSSGKDMDLLSDITKHKYSTIHECDEMAYSFEKSWTNHKREVFTYQVDTSQSMNERFADRSALQLSYKTYKRNAASEPLLPWLDMNHDKLYHMLVAQEFCTKGGMLDYTIQLFESEQMPPFLRVTNMAQNSEAFSEAYSCGRGTQMNPEFKCNSFPDLKDVEGYSSDLSPH</sequence>
<dbReference type="InParanoid" id="A0A6L2PU17"/>
<reference evidence="3" key="1">
    <citation type="submission" date="2020-01" db="EMBL/GenBank/DDBJ databases">
        <title>Draft genome sequence of the Termite Coptotermes fromosanus.</title>
        <authorList>
            <person name="Itakura S."/>
            <person name="Yosikawa Y."/>
            <person name="Umezawa K."/>
        </authorList>
    </citation>
    <scope>NUCLEOTIDE SEQUENCE [LARGE SCALE GENOMIC DNA]</scope>
</reference>
<comment type="caution">
    <text evidence="2">The sequence shown here is derived from an EMBL/GenBank/DDBJ whole genome shotgun (WGS) entry which is preliminary data.</text>
</comment>
<dbReference type="Proteomes" id="UP000502823">
    <property type="component" value="Unassembled WGS sequence"/>
</dbReference>
<dbReference type="SUPFAM" id="SSF55486">
    <property type="entry name" value="Metalloproteases ('zincins'), catalytic domain"/>
    <property type="match status" value="1"/>
</dbReference>
<evidence type="ECO:0000313" key="3">
    <source>
        <dbReference type="Proteomes" id="UP000502823"/>
    </source>
</evidence>
<dbReference type="InterPro" id="IPR042089">
    <property type="entry name" value="Peptidase_M13_dom_2"/>
</dbReference>
<protein>
    <recommendedName>
        <fullName evidence="1">Peptidase M13 C-terminal domain-containing protein</fullName>
    </recommendedName>
</protein>
<name>A0A6L2PU17_COPFO</name>
<proteinExistence type="predicted"/>
<dbReference type="OrthoDB" id="5808441at2759"/>
<dbReference type="GO" id="GO:0005886">
    <property type="term" value="C:plasma membrane"/>
    <property type="evidence" value="ECO:0007669"/>
    <property type="project" value="TreeGrafter"/>
</dbReference>
<dbReference type="GO" id="GO:0016485">
    <property type="term" value="P:protein processing"/>
    <property type="evidence" value="ECO:0007669"/>
    <property type="project" value="TreeGrafter"/>
</dbReference>
<dbReference type="GO" id="GO:0004222">
    <property type="term" value="F:metalloendopeptidase activity"/>
    <property type="evidence" value="ECO:0007669"/>
    <property type="project" value="InterPro"/>
</dbReference>
<dbReference type="InterPro" id="IPR024079">
    <property type="entry name" value="MetalloPept_cat_dom_sf"/>
</dbReference>
<dbReference type="InterPro" id="IPR018497">
    <property type="entry name" value="Peptidase_M13_C"/>
</dbReference>
<gene>
    <name evidence="2" type="ORF">Cfor_03590</name>
</gene>
<dbReference type="InterPro" id="IPR000718">
    <property type="entry name" value="Peptidase_M13"/>
</dbReference>
<dbReference type="EMBL" id="BLKM01000588">
    <property type="protein sequence ID" value="GFG36009.1"/>
    <property type="molecule type" value="Genomic_DNA"/>
</dbReference>
<dbReference type="PANTHER" id="PTHR11733:SF240">
    <property type="entry name" value="GH14155P-RELATED"/>
    <property type="match status" value="1"/>
</dbReference>
<evidence type="ECO:0000259" key="1">
    <source>
        <dbReference type="Pfam" id="PF01431"/>
    </source>
</evidence>
<dbReference type="Gene3D" id="1.10.1380.10">
    <property type="entry name" value="Neutral endopeptidase , domain2"/>
    <property type="match status" value="1"/>
</dbReference>
<dbReference type="AlphaFoldDB" id="A0A6L2PU17"/>
<organism evidence="2 3">
    <name type="scientific">Coptotermes formosanus</name>
    <name type="common">Formosan subterranean termite</name>
    <dbReference type="NCBI Taxonomy" id="36987"/>
    <lineage>
        <taxon>Eukaryota</taxon>
        <taxon>Metazoa</taxon>
        <taxon>Ecdysozoa</taxon>
        <taxon>Arthropoda</taxon>
        <taxon>Hexapoda</taxon>
        <taxon>Insecta</taxon>
        <taxon>Pterygota</taxon>
        <taxon>Neoptera</taxon>
        <taxon>Polyneoptera</taxon>
        <taxon>Dictyoptera</taxon>
        <taxon>Blattodea</taxon>
        <taxon>Blattoidea</taxon>
        <taxon>Termitoidae</taxon>
        <taxon>Rhinotermitidae</taxon>
        <taxon>Coptotermes</taxon>
    </lineage>
</organism>
<dbReference type="PANTHER" id="PTHR11733">
    <property type="entry name" value="ZINC METALLOPROTEASE FAMILY M13 NEPRILYSIN-RELATED"/>
    <property type="match status" value="1"/>
</dbReference>
<dbReference type="Gene3D" id="3.40.390.10">
    <property type="entry name" value="Collagenase (Catalytic Domain)"/>
    <property type="match status" value="1"/>
</dbReference>
<feature type="domain" description="Peptidase M13 C-terminal" evidence="1">
    <location>
        <begin position="166"/>
        <end position="370"/>
    </location>
</feature>
<dbReference type="Pfam" id="PF01431">
    <property type="entry name" value="Peptidase_M13"/>
    <property type="match status" value="1"/>
</dbReference>
<dbReference type="PROSITE" id="PS51885">
    <property type="entry name" value="NEPRILYSIN"/>
    <property type="match status" value="1"/>
</dbReference>
<keyword evidence="3" id="KW-1185">Reference proteome</keyword>
<evidence type="ECO:0000313" key="2">
    <source>
        <dbReference type="EMBL" id="GFG36009.1"/>
    </source>
</evidence>
<accession>A0A6L2PU17</accession>